<dbReference type="GO" id="GO:0005643">
    <property type="term" value="C:nuclear pore"/>
    <property type="evidence" value="ECO:0007669"/>
    <property type="project" value="TreeGrafter"/>
</dbReference>
<feature type="domain" description="RanBD1" evidence="1">
    <location>
        <begin position="7"/>
        <end position="143"/>
    </location>
</feature>
<dbReference type="eggNOG" id="KOG0864">
    <property type="taxonomic scope" value="Eukaryota"/>
</dbReference>
<dbReference type="Gene3D" id="2.30.29.30">
    <property type="entry name" value="Pleckstrin-homology domain (PH domain)/Phosphotyrosine-binding domain (PTB)"/>
    <property type="match status" value="1"/>
</dbReference>
<dbReference type="SUPFAM" id="SSF50729">
    <property type="entry name" value="PH domain-like"/>
    <property type="match status" value="1"/>
</dbReference>
<dbReference type="InterPro" id="IPR011993">
    <property type="entry name" value="PH-like_dom_sf"/>
</dbReference>
<dbReference type="PROSITE" id="PS50196">
    <property type="entry name" value="RANBD1"/>
    <property type="match status" value="1"/>
</dbReference>
<dbReference type="CDD" id="cd00835">
    <property type="entry name" value="RanBD_family"/>
    <property type="match status" value="1"/>
</dbReference>
<dbReference type="SMART" id="SM00160">
    <property type="entry name" value="RanBD"/>
    <property type="match status" value="1"/>
</dbReference>
<dbReference type="AlphaFoldDB" id="A0A088S4X8"/>
<dbReference type="FunFam" id="2.30.29.30:FF:000488">
    <property type="entry name" value="Ran-binding protein 1, putative"/>
    <property type="match status" value="1"/>
</dbReference>
<dbReference type="OrthoDB" id="2357150at2759"/>
<dbReference type="KEGG" id="lpan:LPMP_131340"/>
<dbReference type="GO" id="GO:0005737">
    <property type="term" value="C:cytoplasm"/>
    <property type="evidence" value="ECO:0007669"/>
    <property type="project" value="TreeGrafter"/>
</dbReference>
<dbReference type="VEuPathDB" id="TriTrypDB:LPMP_131340"/>
<protein>
    <submittedName>
        <fullName evidence="2">Ran-binding protein 1, putative</fullName>
    </submittedName>
</protein>
<evidence type="ECO:0000313" key="2">
    <source>
        <dbReference type="EMBL" id="AIN96561.1"/>
    </source>
</evidence>
<dbReference type="Pfam" id="PF00638">
    <property type="entry name" value="Ran_BP1"/>
    <property type="match status" value="1"/>
</dbReference>
<evidence type="ECO:0000313" key="3">
    <source>
        <dbReference type="Proteomes" id="UP000063063"/>
    </source>
</evidence>
<organism evidence="2 3">
    <name type="scientific">Leishmania panamensis</name>
    <dbReference type="NCBI Taxonomy" id="5679"/>
    <lineage>
        <taxon>Eukaryota</taxon>
        <taxon>Discoba</taxon>
        <taxon>Euglenozoa</taxon>
        <taxon>Kinetoplastea</taxon>
        <taxon>Metakinetoplastina</taxon>
        <taxon>Trypanosomatida</taxon>
        <taxon>Trypanosomatidae</taxon>
        <taxon>Leishmaniinae</taxon>
        <taxon>Leishmania</taxon>
        <taxon>Leishmania guyanensis species complex</taxon>
    </lineage>
</organism>
<dbReference type="PANTHER" id="PTHR23138">
    <property type="entry name" value="RAN BINDING PROTEIN"/>
    <property type="match status" value="1"/>
</dbReference>
<name>A0A088S4X8_LEIPA</name>
<proteinExistence type="predicted"/>
<dbReference type="EMBL" id="CP009382">
    <property type="protein sequence ID" value="AIN96561.1"/>
    <property type="molecule type" value="Genomic_DNA"/>
</dbReference>
<dbReference type="RefSeq" id="XP_010697214.1">
    <property type="nucleotide sequence ID" value="XM_010698912.1"/>
</dbReference>
<dbReference type="InterPro" id="IPR045255">
    <property type="entry name" value="RanBP1-like"/>
</dbReference>
<keyword evidence="3" id="KW-1185">Reference proteome</keyword>
<dbReference type="GO" id="GO:0005096">
    <property type="term" value="F:GTPase activator activity"/>
    <property type="evidence" value="ECO:0007669"/>
    <property type="project" value="TreeGrafter"/>
</dbReference>
<dbReference type="Proteomes" id="UP000063063">
    <property type="component" value="Chromosome 13"/>
</dbReference>
<sequence length="158" mass="17818">MSKTDENGNELMEIEEVAVSDGGAARFAAVEVKSGEERFNVIWQDTGKLMRFDEGENQWKERGQGTAKVLQRKDNTSKYMFVFRREGIGKLAAQHYLVKGMKVTKHKQGEKILVWSAFKDFTDDEEGFPENFVMRLSSKEAADKALAEMAAAIEKSSV</sequence>
<reference evidence="2 3" key="1">
    <citation type="journal article" date="2015" name="Sci. Rep.">
        <title>The genome of Leishmania panamensis: insights into genomics of the L. (Viannia) subgenus.</title>
        <authorList>
            <person name="Llanes A."/>
            <person name="Restrepo C.M."/>
            <person name="Vecchio G.D."/>
            <person name="Anguizola F.J."/>
            <person name="Lleonart R."/>
        </authorList>
    </citation>
    <scope>NUCLEOTIDE SEQUENCE [LARGE SCALE GENOMIC DNA]</scope>
    <source>
        <strain evidence="2 3">MHOM/PA/94/PSC-1</strain>
    </source>
</reference>
<dbReference type="GeneID" id="22573244"/>
<dbReference type="VEuPathDB" id="TriTrypDB:LPAL13_130018100"/>
<evidence type="ECO:0000259" key="1">
    <source>
        <dbReference type="PROSITE" id="PS50196"/>
    </source>
</evidence>
<dbReference type="PANTHER" id="PTHR23138:SF87">
    <property type="entry name" value="E3 SUMO-PROTEIN LIGASE RANBP2"/>
    <property type="match status" value="1"/>
</dbReference>
<gene>
    <name evidence="2" type="ORF">LPMP_131340</name>
</gene>
<accession>A0A088S4X8</accession>
<dbReference type="InterPro" id="IPR000156">
    <property type="entry name" value="Ran_bind_dom"/>
</dbReference>